<dbReference type="CDD" id="cd12148">
    <property type="entry name" value="fungal_TF_MHR"/>
    <property type="match status" value="1"/>
</dbReference>
<gene>
    <name evidence="11" type="ORF">CEP51_001117</name>
</gene>
<dbReference type="InterPro" id="IPR036259">
    <property type="entry name" value="MFS_trans_sf"/>
</dbReference>
<dbReference type="GO" id="GO:0045944">
    <property type="term" value="P:positive regulation of transcription by RNA polymerase II"/>
    <property type="evidence" value="ECO:0007669"/>
    <property type="project" value="TreeGrafter"/>
</dbReference>
<feature type="transmembrane region" description="Helical" evidence="9">
    <location>
        <begin position="578"/>
        <end position="599"/>
    </location>
</feature>
<evidence type="ECO:0000256" key="5">
    <source>
        <dbReference type="ARBA" id="ARBA00023125"/>
    </source>
</evidence>
<feature type="transmembrane region" description="Helical" evidence="9">
    <location>
        <begin position="547"/>
        <end position="566"/>
    </location>
</feature>
<dbReference type="SUPFAM" id="SSF103473">
    <property type="entry name" value="MFS general substrate transporter"/>
    <property type="match status" value="1"/>
</dbReference>
<protein>
    <recommendedName>
        <fullName evidence="10">Zn(2)-C6 fungal-type domain-containing protein</fullName>
    </recommendedName>
</protein>
<dbReference type="EMBL" id="NKCL01000014">
    <property type="protein sequence ID" value="RSL89572.1"/>
    <property type="molecule type" value="Genomic_DNA"/>
</dbReference>
<keyword evidence="9" id="KW-1133">Transmembrane helix</keyword>
<sequence>MPKSSPASPSPPSIACMRCRRRKKKCDRHLPKCGECQRSSAEYIRFQERKPRDVATVPWCYVQDLESRLVQVEKELALGKERLAQTYPSPSPHGPQVVSQDEQSPASDGVVMAISGEDVPIGRFYATPKPEDAIVSPAERQPHDLGHLRAIDFSNYFQYVHPSWPFLDQVQLSHWFHDYTSQVVSLEDYHLYFIHLVCAIGACYSSPSDRQCPHVSRSRELYTEALHVYHTDAISEEHKFRTKAYLLLIVYAFYCPTPFQLHDTTNEAILEITERLSTFQIPSTFLPLDFGDIDEATVVEDKDNRVLLIYCYTAFDIIASLWNRSFQALVGTLDDQILDQGIWLTFGGGSMPADLEHMLAIRRIQSKVRRLRSQFTAFPDQEETRRRQTAEIRAELEQWKAMIPLVSSTVDGAMSYHPLAMLKTYDYSISSLYQHETVVPSIEDYSVLLSAASENSRNKRNCLNVPTSGLSAFAAQIISGIGNSPLETVLLTMPYSPFQTVASLAVAIPQKWLTNKRCLSSAICCLIPLACSILIRKLPEDQKTGRLLAYYFFYFFWGPYATVLSLPMANVAGHTKKLTVTASIFVAYCTAMIIGPQVFLQRKAPHYSTGYNSLMGFEIGAITMLAAYAIGCKMENRIRDKREGTEVTLTTEEMLEDKTDYEKRGFRYIY</sequence>
<name>A0A428SIF7_9HYPO</name>
<evidence type="ECO:0000256" key="7">
    <source>
        <dbReference type="ARBA" id="ARBA00023242"/>
    </source>
</evidence>
<dbReference type="AlphaFoldDB" id="A0A428SIF7"/>
<keyword evidence="9" id="KW-0472">Membrane</keyword>
<dbReference type="PANTHER" id="PTHR47782:SF12">
    <property type="entry name" value="ZN(II)2CYS6 TRANSCRIPTION FACTOR (EUROFUNG)"/>
    <property type="match status" value="1"/>
</dbReference>
<keyword evidence="9" id="KW-0812">Transmembrane</keyword>
<evidence type="ECO:0000313" key="11">
    <source>
        <dbReference type="EMBL" id="RSL89572.1"/>
    </source>
</evidence>
<dbReference type="PANTHER" id="PTHR47782">
    <property type="entry name" value="ZN(II)2CYS6 TRANSCRIPTION FACTOR (EUROFUNG)-RELATED"/>
    <property type="match status" value="1"/>
</dbReference>
<evidence type="ECO:0000313" key="12">
    <source>
        <dbReference type="Proteomes" id="UP000287972"/>
    </source>
</evidence>
<dbReference type="GO" id="GO:0000981">
    <property type="term" value="F:DNA-binding transcription factor activity, RNA polymerase II-specific"/>
    <property type="evidence" value="ECO:0007669"/>
    <property type="project" value="InterPro"/>
</dbReference>
<evidence type="ECO:0000256" key="1">
    <source>
        <dbReference type="ARBA" id="ARBA00004123"/>
    </source>
</evidence>
<comment type="caution">
    <text evidence="11">The sequence shown here is derived from an EMBL/GenBank/DDBJ whole genome shotgun (WGS) entry which is preliminary data.</text>
</comment>
<keyword evidence="7" id="KW-0539">Nucleus</keyword>
<keyword evidence="5" id="KW-0238">DNA-binding</keyword>
<evidence type="ECO:0000256" key="4">
    <source>
        <dbReference type="ARBA" id="ARBA00023015"/>
    </source>
</evidence>
<reference evidence="11 12" key="1">
    <citation type="submission" date="2017-06" db="EMBL/GenBank/DDBJ databases">
        <title>Comparative genomic analysis of Ambrosia Fusariam Clade fungi.</title>
        <authorList>
            <person name="Stajich J.E."/>
            <person name="Carrillo J."/>
            <person name="Kijimoto T."/>
            <person name="Eskalen A."/>
            <person name="O'Donnell K."/>
            <person name="Kasson M."/>
        </authorList>
    </citation>
    <scope>NUCLEOTIDE SEQUENCE [LARGE SCALE GENOMIC DNA]</scope>
    <source>
        <strain evidence="11 12">NRRL62606</strain>
    </source>
</reference>
<dbReference type="GO" id="GO:0008270">
    <property type="term" value="F:zinc ion binding"/>
    <property type="evidence" value="ECO:0007669"/>
    <property type="project" value="InterPro"/>
</dbReference>
<keyword evidence="4" id="KW-0805">Transcription regulation</keyword>
<proteinExistence type="predicted"/>
<dbReference type="InterPro" id="IPR001138">
    <property type="entry name" value="Zn2Cys6_DnaBD"/>
</dbReference>
<keyword evidence="3" id="KW-0862">Zinc</keyword>
<evidence type="ECO:0000256" key="8">
    <source>
        <dbReference type="SAM" id="MobiDB-lite"/>
    </source>
</evidence>
<keyword evidence="2" id="KW-0479">Metal-binding</keyword>
<evidence type="ECO:0000259" key="10">
    <source>
        <dbReference type="PROSITE" id="PS50048"/>
    </source>
</evidence>
<feature type="region of interest" description="Disordered" evidence="8">
    <location>
        <begin position="83"/>
        <end position="105"/>
    </location>
</feature>
<keyword evidence="6" id="KW-0804">Transcription</keyword>
<organism evidence="11 12">
    <name type="scientific">Fusarium floridanum</name>
    <dbReference type="NCBI Taxonomy" id="1325733"/>
    <lineage>
        <taxon>Eukaryota</taxon>
        <taxon>Fungi</taxon>
        <taxon>Dikarya</taxon>
        <taxon>Ascomycota</taxon>
        <taxon>Pezizomycotina</taxon>
        <taxon>Sordariomycetes</taxon>
        <taxon>Hypocreomycetidae</taxon>
        <taxon>Hypocreales</taxon>
        <taxon>Nectriaceae</taxon>
        <taxon>Fusarium</taxon>
        <taxon>Fusarium solani species complex</taxon>
    </lineage>
</organism>
<evidence type="ECO:0000256" key="9">
    <source>
        <dbReference type="SAM" id="Phobius"/>
    </source>
</evidence>
<feature type="domain" description="Zn(2)-C6 fungal-type" evidence="10">
    <location>
        <begin position="15"/>
        <end position="42"/>
    </location>
</feature>
<accession>A0A428SIF7</accession>
<dbReference type="SUPFAM" id="SSF57701">
    <property type="entry name" value="Zn2/Cys6 DNA-binding domain"/>
    <property type="match status" value="1"/>
</dbReference>
<dbReference type="InterPro" id="IPR052202">
    <property type="entry name" value="Yeast_MetPath_Reg"/>
</dbReference>
<evidence type="ECO:0000256" key="3">
    <source>
        <dbReference type="ARBA" id="ARBA00022833"/>
    </source>
</evidence>
<dbReference type="PROSITE" id="PS50048">
    <property type="entry name" value="ZN2_CY6_FUNGAL_2"/>
    <property type="match status" value="1"/>
</dbReference>
<comment type="subcellular location">
    <subcellularLocation>
        <location evidence="1">Nucleus</location>
    </subcellularLocation>
</comment>
<keyword evidence="12" id="KW-1185">Reference proteome</keyword>
<evidence type="ECO:0000256" key="6">
    <source>
        <dbReference type="ARBA" id="ARBA00023163"/>
    </source>
</evidence>
<dbReference type="CDD" id="cd00067">
    <property type="entry name" value="GAL4"/>
    <property type="match status" value="1"/>
</dbReference>
<dbReference type="GO" id="GO:0043565">
    <property type="term" value="F:sequence-specific DNA binding"/>
    <property type="evidence" value="ECO:0007669"/>
    <property type="project" value="TreeGrafter"/>
</dbReference>
<evidence type="ECO:0000256" key="2">
    <source>
        <dbReference type="ARBA" id="ARBA00022723"/>
    </source>
</evidence>
<dbReference type="Proteomes" id="UP000287972">
    <property type="component" value="Unassembled WGS sequence"/>
</dbReference>
<dbReference type="Gene3D" id="4.10.240.10">
    <property type="entry name" value="Zn(2)-C6 fungal-type DNA-binding domain"/>
    <property type="match status" value="1"/>
</dbReference>
<dbReference type="Pfam" id="PF00172">
    <property type="entry name" value="Zn_clus"/>
    <property type="match status" value="1"/>
</dbReference>
<dbReference type="InterPro" id="IPR036864">
    <property type="entry name" value="Zn2-C6_fun-type_DNA-bd_sf"/>
</dbReference>
<dbReference type="GO" id="GO:0005634">
    <property type="term" value="C:nucleus"/>
    <property type="evidence" value="ECO:0007669"/>
    <property type="project" value="UniProtKB-SubCell"/>
</dbReference>
<feature type="transmembrane region" description="Helical" evidence="9">
    <location>
        <begin position="611"/>
        <end position="632"/>
    </location>
</feature>